<protein>
    <submittedName>
        <fullName evidence="1">Uncharacterized protein</fullName>
    </submittedName>
</protein>
<dbReference type="EMBL" id="JAUTXU010000254">
    <property type="protein sequence ID" value="KAK3691902.1"/>
    <property type="molecule type" value="Genomic_DNA"/>
</dbReference>
<evidence type="ECO:0000313" key="1">
    <source>
        <dbReference type="EMBL" id="KAK3691902.1"/>
    </source>
</evidence>
<comment type="caution">
    <text evidence="1">The sequence shown here is derived from an EMBL/GenBank/DDBJ whole genome shotgun (WGS) entry which is preliminary data.</text>
</comment>
<name>A0ACC3MH62_9PEZI</name>
<organism evidence="1 2">
    <name type="scientific">Vermiconidia calcicola</name>
    <dbReference type="NCBI Taxonomy" id="1690605"/>
    <lineage>
        <taxon>Eukaryota</taxon>
        <taxon>Fungi</taxon>
        <taxon>Dikarya</taxon>
        <taxon>Ascomycota</taxon>
        <taxon>Pezizomycotina</taxon>
        <taxon>Dothideomycetes</taxon>
        <taxon>Dothideomycetidae</taxon>
        <taxon>Mycosphaerellales</taxon>
        <taxon>Extremaceae</taxon>
        <taxon>Vermiconidia</taxon>
    </lineage>
</organism>
<proteinExistence type="predicted"/>
<evidence type="ECO:0000313" key="2">
    <source>
        <dbReference type="Proteomes" id="UP001281147"/>
    </source>
</evidence>
<keyword evidence="2" id="KW-1185">Reference proteome</keyword>
<accession>A0ACC3MH62</accession>
<sequence>MATPEIQIFDTVELLETILFELPTRDLLLSQRVNKRWAAVVRSSRKLQQALFFESVSKTPLTLDIASTANCSVRANPLLQFLLDHIRDANILDGEKIEQCRARALRMRPIYDELDSMVEQIWESDGVIEIENDHLCGVMQLQNNQELDLLLFEAKQRSMVESACEHASGEGKDSENESESLPGYRVRGGGRLR</sequence>
<dbReference type="Proteomes" id="UP001281147">
    <property type="component" value="Unassembled WGS sequence"/>
</dbReference>
<gene>
    <name evidence="1" type="ORF">LTR37_018333</name>
</gene>
<reference evidence="1" key="1">
    <citation type="submission" date="2023-07" db="EMBL/GenBank/DDBJ databases">
        <title>Black Yeasts Isolated from many extreme environments.</title>
        <authorList>
            <person name="Coleine C."/>
            <person name="Stajich J.E."/>
            <person name="Selbmann L."/>
        </authorList>
    </citation>
    <scope>NUCLEOTIDE SEQUENCE</scope>
    <source>
        <strain evidence="1">CCFEE 5714</strain>
    </source>
</reference>